<evidence type="ECO:0000313" key="2">
    <source>
        <dbReference type="EMBL" id="MCL7032493.1"/>
    </source>
</evidence>
<proteinExistence type="predicted"/>
<sequence>RRVAANDLRLKLQNRGLKKTYQKGKGSLAGGVQDLRTKLSGRMPQQAFADLQKSKPKELPKPTRKSDTVDVPMAEAKKPTASRKKSQQKGESVDGFLESLDLEKYSITFQAEE</sequence>
<feature type="compositionally biased region" description="Basic and acidic residues" evidence="1">
    <location>
        <begin position="52"/>
        <end position="68"/>
    </location>
</feature>
<dbReference type="EMBL" id="JAJJMA010124122">
    <property type="protein sequence ID" value="MCL7032493.1"/>
    <property type="molecule type" value="Genomic_DNA"/>
</dbReference>
<accession>A0AA41VB94</accession>
<keyword evidence="3" id="KW-1185">Reference proteome</keyword>
<feature type="non-terminal residue" evidence="2">
    <location>
        <position position="113"/>
    </location>
</feature>
<feature type="non-terminal residue" evidence="2">
    <location>
        <position position="1"/>
    </location>
</feature>
<dbReference type="AlphaFoldDB" id="A0AA41VB94"/>
<feature type="region of interest" description="Disordered" evidence="1">
    <location>
        <begin position="39"/>
        <end position="94"/>
    </location>
</feature>
<evidence type="ECO:0000313" key="3">
    <source>
        <dbReference type="Proteomes" id="UP001177140"/>
    </source>
</evidence>
<gene>
    <name evidence="2" type="ORF">MKW94_011712</name>
</gene>
<evidence type="ECO:0000256" key="1">
    <source>
        <dbReference type="SAM" id="MobiDB-lite"/>
    </source>
</evidence>
<protein>
    <submittedName>
        <fullName evidence="2">Uncharacterized protein</fullName>
    </submittedName>
</protein>
<comment type="caution">
    <text evidence="2">The sequence shown here is derived from an EMBL/GenBank/DDBJ whole genome shotgun (WGS) entry which is preliminary data.</text>
</comment>
<dbReference type="Proteomes" id="UP001177140">
    <property type="component" value="Unassembled WGS sequence"/>
</dbReference>
<reference evidence="2" key="1">
    <citation type="submission" date="2022-03" db="EMBL/GenBank/DDBJ databases">
        <title>A functionally conserved STORR gene fusion in Papaver species that diverged 16.8 million years ago.</title>
        <authorList>
            <person name="Catania T."/>
        </authorList>
    </citation>
    <scope>NUCLEOTIDE SEQUENCE</scope>
    <source>
        <strain evidence="2">S-191538</strain>
    </source>
</reference>
<organism evidence="2 3">
    <name type="scientific">Papaver nudicaule</name>
    <name type="common">Iceland poppy</name>
    <dbReference type="NCBI Taxonomy" id="74823"/>
    <lineage>
        <taxon>Eukaryota</taxon>
        <taxon>Viridiplantae</taxon>
        <taxon>Streptophyta</taxon>
        <taxon>Embryophyta</taxon>
        <taxon>Tracheophyta</taxon>
        <taxon>Spermatophyta</taxon>
        <taxon>Magnoliopsida</taxon>
        <taxon>Ranunculales</taxon>
        <taxon>Papaveraceae</taxon>
        <taxon>Papaveroideae</taxon>
        <taxon>Papaver</taxon>
    </lineage>
</organism>
<name>A0AA41VB94_PAPNU</name>